<proteinExistence type="predicted"/>
<dbReference type="HOGENOM" id="CLU_2002322_0_0_11"/>
<reference evidence="1 2" key="1">
    <citation type="journal article" date="2011" name="Stand. Genomic Sci.">
        <title>High quality draft genome sequence of Segniliparus rugosus CDC 945(T)= (ATCC BAA-974(T)).</title>
        <authorList>
            <person name="Earl A.M."/>
            <person name="Desjardins C.A."/>
            <person name="Fitzgerald M.G."/>
            <person name="Arachchi H.M."/>
            <person name="Zeng Q."/>
            <person name="Mehta T."/>
            <person name="Griggs A."/>
            <person name="Birren B.W."/>
            <person name="Toney N.C."/>
            <person name="Carr J."/>
            <person name="Posey J."/>
            <person name="Butler W.R."/>
        </authorList>
    </citation>
    <scope>NUCLEOTIDE SEQUENCE [LARGE SCALE GENOMIC DNA]</scope>
    <source>
        <strain evidence="2">ATCC BAA-974 / DSM 45345 / CCUG 50838 / CIP 108380 / JCM 13579 / CDC 945</strain>
    </source>
</reference>
<name>E5XUW4_SEGRC</name>
<gene>
    <name evidence="1" type="ORF">HMPREF9336_03286</name>
</gene>
<keyword evidence="2" id="KW-1185">Reference proteome</keyword>
<sequence length="124" mass="13689">MARLFMLKEHIWFLFSVRRTKVVVMTQVGDVSLGEKTRSVALAAVRRYDPVFADSLAVGHRVLTTAELVRVWNAVIDEVDIVLSGGEDAKSSPFFGEPALLDEVLDEMAELKRAAVAGREVTLS</sequence>
<evidence type="ECO:0000313" key="1">
    <source>
        <dbReference type="EMBL" id="EFV11800.2"/>
    </source>
</evidence>
<dbReference type="Proteomes" id="UP000004816">
    <property type="component" value="Unassembled WGS sequence"/>
</dbReference>
<dbReference type="AlphaFoldDB" id="E5XUW4"/>
<evidence type="ECO:0000313" key="2">
    <source>
        <dbReference type="Proteomes" id="UP000004816"/>
    </source>
</evidence>
<accession>E5XUW4</accession>
<protein>
    <submittedName>
        <fullName evidence="1">Uncharacterized protein</fullName>
    </submittedName>
</protein>
<dbReference type="EMBL" id="ACZI02000001">
    <property type="protein sequence ID" value="EFV11800.2"/>
    <property type="molecule type" value="Genomic_DNA"/>
</dbReference>
<dbReference type="STRING" id="679197.HMPREF9336_03286"/>
<comment type="caution">
    <text evidence="1">The sequence shown here is derived from an EMBL/GenBank/DDBJ whole genome shotgun (WGS) entry which is preliminary data.</text>
</comment>
<organism evidence="1 2">
    <name type="scientific">Segniliparus rugosus (strain ATCC BAA-974 / DSM 45345 / CCUG 50838 / CIP 108380 / JCM 13579 / CDC 945)</name>
    <dbReference type="NCBI Taxonomy" id="679197"/>
    <lineage>
        <taxon>Bacteria</taxon>
        <taxon>Bacillati</taxon>
        <taxon>Actinomycetota</taxon>
        <taxon>Actinomycetes</taxon>
        <taxon>Mycobacteriales</taxon>
        <taxon>Segniliparaceae</taxon>
        <taxon>Segniliparus</taxon>
    </lineage>
</organism>